<dbReference type="Gene3D" id="3.30.70.120">
    <property type="match status" value="1"/>
</dbReference>
<keyword evidence="3" id="KW-1185">Reference proteome</keyword>
<dbReference type="SUPFAM" id="SSF54913">
    <property type="entry name" value="GlnB-like"/>
    <property type="match status" value="1"/>
</dbReference>
<accession>A0ABS5HW47</accession>
<gene>
    <name evidence="2" type="ORF">IT775_18690</name>
</gene>
<dbReference type="InterPro" id="IPR011322">
    <property type="entry name" value="N-reg_PII-like_a/b"/>
</dbReference>
<organism evidence="2 3">
    <name type="scientific">Thalassovita aquimarina</name>
    <dbReference type="NCBI Taxonomy" id="2785917"/>
    <lineage>
        <taxon>Bacteria</taxon>
        <taxon>Pseudomonadati</taxon>
        <taxon>Pseudomonadota</taxon>
        <taxon>Alphaproteobacteria</taxon>
        <taxon>Rhodobacterales</taxon>
        <taxon>Roseobacteraceae</taxon>
        <taxon>Thalassovita</taxon>
    </lineage>
</organism>
<protein>
    <submittedName>
        <fullName evidence="2">Divalent-cation tolerance protein CutA</fullName>
    </submittedName>
</protein>
<dbReference type="Proteomes" id="UP001195941">
    <property type="component" value="Unassembled WGS sequence"/>
</dbReference>
<proteinExistence type="inferred from homology"/>
<sequence>MSILVFTVTCPDPDAASDIADDLLVRRLAARATLHPPVESHYRALDGVDYSEEITLTLITRPELETAVEFAIRGLHPYDMPPILRHEERANADYEAWVMAETGG</sequence>
<dbReference type="Pfam" id="PF03091">
    <property type="entry name" value="CutA1"/>
    <property type="match status" value="1"/>
</dbReference>
<evidence type="ECO:0000313" key="3">
    <source>
        <dbReference type="Proteomes" id="UP001195941"/>
    </source>
</evidence>
<dbReference type="PANTHER" id="PTHR23419:SF8">
    <property type="entry name" value="FI09726P"/>
    <property type="match status" value="1"/>
</dbReference>
<comment type="similarity">
    <text evidence="1">Belongs to the CutA family.</text>
</comment>
<dbReference type="InterPro" id="IPR004323">
    <property type="entry name" value="Ion_tolerance_CutA"/>
</dbReference>
<reference evidence="2 3" key="1">
    <citation type="journal article" date="2021" name="Arch. Microbiol.">
        <title>Thalassobius aquimarinus sp. nov., isolated from the Sea of Japan seashore.</title>
        <authorList>
            <person name="Kurilenko V.V."/>
            <person name="Romanenko L.A."/>
            <person name="Chernysheva N.Y."/>
            <person name="Velansky P.V."/>
            <person name="Tekutyeva L.A."/>
            <person name="Isaeva M.P."/>
            <person name="Mikhailov V.V."/>
        </authorList>
    </citation>
    <scope>NUCLEOTIDE SEQUENCE [LARGE SCALE GENOMIC DNA]</scope>
    <source>
        <strain evidence="2 3">KMM 8518</strain>
    </source>
</reference>
<evidence type="ECO:0000313" key="2">
    <source>
        <dbReference type="EMBL" id="MBR9653150.1"/>
    </source>
</evidence>
<dbReference type="RefSeq" id="WP_212702774.1">
    <property type="nucleotide sequence ID" value="NZ_JADMKU010000023.1"/>
</dbReference>
<dbReference type="PANTHER" id="PTHR23419">
    <property type="entry name" value="DIVALENT CATION TOLERANCE CUTA-RELATED"/>
    <property type="match status" value="1"/>
</dbReference>
<evidence type="ECO:0000256" key="1">
    <source>
        <dbReference type="ARBA" id="ARBA00010169"/>
    </source>
</evidence>
<dbReference type="EMBL" id="JADMKU010000023">
    <property type="protein sequence ID" value="MBR9653150.1"/>
    <property type="molecule type" value="Genomic_DNA"/>
</dbReference>
<dbReference type="InterPro" id="IPR015867">
    <property type="entry name" value="N-reg_PII/ATP_PRibTrfase_C"/>
</dbReference>
<name>A0ABS5HW47_9RHOB</name>
<comment type="caution">
    <text evidence="2">The sequence shown here is derived from an EMBL/GenBank/DDBJ whole genome shotgun (WGS) entry which is preliminary data.</text>
</comment>